<sequence length="295" mass="32742">MGAGELRGFNDPLDRHGRIRQCDVVTNRLVEKDVLLQHRANLAAQPRRINHREVHAIDQHAAAFGNVEALDELGHRALARTRGSDDADDLSGGYAKTDVVQHLRPVDAVTKHNMVERHVAANGRQRGTGRIEPGFRRRVENIAEPLHREPCLVKILPDLGEPQYRLAHASRQHIEGDQFAHGQVAGDDQSGTEIQNGGRNDLVDELHAVAGRVAEPQDPEARRHIAGELLFPASLHLRFDRHRLEGLDPGDAFHQKGLALGAALEFFVEQPAKPRCHPGRNPHVERESSKDDTGQ</sequence>
<organism evidence="2">
    <name type="scientific">mine drainage metagenome</name>
    <dbReference type="NCBI Taxonomy" id="410659"/>
    <lineage>
        <taxon>unclassified sequences</taxon>
        <taxon>metagenomes</taxon>
        <taxon>ecological metagenomes</taxon>
    </lineage>
</organism>
<name>A0A1J5Q2S2_9ZZZZ</name>
<feature type="compositionally biased region" description="Basic and acidic residues" evidence="1">
    <location>
        <begin position="282"/>
        <end position="295"/>
    </location>
</feature>
<evidence type="ECO:0000256" key="1">
    <source>
        <dbReference type="SAM" id="MobiDB-lite"/>
    </source>
</evidence>
<dbReference type="EMBL" id="MLJW01002600">
    <property type="protein sequence ID" value="OIQ74172.1"/>
    <property type="molecule type" value="Genomic_DNA"/>
</dbReference>
<protein>
    <submittedName>
        <fullName evidence="2">Uncharacterized protein</fullName>
    </submittedName>
</protein>
<dbReference type="AntiFam" id="ANF00095">
    <property type="entry name" value="Shadow ORF (opposite ABC transporters)"/>
</dbReference>
<gene>
    <name evidence="2" type="ORF">GALL_441820</name>
</gene>
<comment type="caution">
    <text evidence="2">The sequence shown here is derived from an EMBL/GenBank/DDBJ whole genome shotgun (WGS) entry which is preliminary data.</text>
</comment>
<proteinExistence type="predicted"/>
<reference evidence="2" key="1">
    <citation type="submission" date="2016-10" db="EMBL/GenBank/DDBJ databases">
        <title>Sequence of Gallionella enrichment culture.</title>
        <authorList>
            <person name="Poehlein A."/>
            <person name="Muehling M."/>
            <person name="Daniel R."/>
        </authorList>
    </citation>
    <scope>NUCLEOTIDE SEQUENCE</scope>
</reference>
<evidence type="ECO:0000313" key="2">
    <source>
        <dbReference type="EMBL" id="OIQ74172.1"/>
    </source>
</evidence>
<feature type="region of interest" description="Disordered" evidence="1">
    <location>
        <begin position="271"/>
        <end position="295"/>
    </location>
</feature>
<accession>A0A1J5Q2S2</accession>
<dbReference type="AlphaFoldDB" id="A0A1J5Q2S2"/>